<dbReference type="EMBL" id="LN891028">
    <property type="protein sequence ID" value="CUS11217.1"/>
    <property type="molecule type" value="Genomic_DNA"/>
</dbReference>
<dbReference type="Proteomes" id="UP001412239">
    <property type="component" value="Unassembled WGS sequence"/>
</dbReference>
<dbReference type="Gene3D" id="3.30.390.110">
    <property type="match status" value="1"/>
</dbReference>
<dbReference type="GO" id="GO:0003735">
    <property type="term" value="F:structural constituent of ribosome"/>
    <property type="evidence" value="ECO:0007669"/>
    <property type="project" value="InterPro"/>
</dbReference>
<evidence type="ECO:0000259" key="5">
    <source>
        <dbReference type="Pfam" id="PF01778"/>
    </source>
</evidence>
<evidence type="ECO:0000313" key="7">
    <source>
        <dbReference type="Proteomes" id="UP001412239"/>
    </source>
</evidence>
<dbReference type="InterPro" id="IPR002672">
    <property type="entry name" value="Ribosomal_eL28"/>
</dbReference>
<evidence type="ECO:0000313" key="6">
    <source>
        <dbReference type="EMBL" id="CUS11217.1"/>
    </source>
</evidence>
<evidence type="ECO:0000256" key="3">
    <source>
        <dbReference type="ARBA" id="ARBA00023274"/>
    </source>
</evidence>
<keyword evidence="3" id="KW-0687">Ribonucleoprotein</keyword>
<evidence type="ECO:0000256" key="4">
    <source>
        <dbReference type="SAM" id="MobiDB-lite"/>
    </source>
</evidence>
<dbReference type="AlphaFoldDB" id="A0A292PXQ7"/>
<dbReference type="PANTHER" id="PTHR10544">
    <property type="entry name" value="60S RIBOSOMAL PROTEIN L28"/>
    <property type="match status" value="1"/>
</dbReference>
<comment type="similarity">
    <text evidence="1">Belongs to the eukaryotic ribosomal protein eL28 family.</text>
</comment>
<organism evidence="6 7">
    <name type="scientific">Tuber aestivum</name>
    <name type="common">summer truffle</name>
    <dbReference type="NCBI Taxonomy" id="59557"/>
    <lineage>
        <taxon>Eukaryota</taxon>
        <taxon>Fungi</taxon>
        <taxon>Dikarya</taxon>
        <taxon>Ascomycota</taxon>
        <taxon>Pezizomycotina</taxon>
        <taxon>Pezizomycetes</taxon>
        <taxon>Pezizales</taxon>
        <taxon>Tuberaceae</taxon>
        <taxon>Tuber</taxon>
    </lineage>
</organism>
<keyword evidence="2" id="KW-0689">Ribosomal protein</keyword>
<sequence length="220" mass="24405">MSSNVSSDLIWAITRNNSSYIVKRGPVKDQIVFTKEPLSLTNQHTRKHSGLVNEKVGPTAITCLSNSQTDLSIPTGRRRSSWGERKCCSYVGLKERQYRGHLLMGDVIVITKRNAGKHGNKPASLCNRTAFSKHKSNRNGKLYRALTNRRDQGSTLRSPVQLPRGPTGRFTEMWGYRLFGAAVARASAIKRSQKPVKATPESKPRGVKAKKAAEERASSD</sequence>
<feature type="domain" description="Ribosomal eL28/Mak16" evidence="5">
    <location>
        <begin position="9"/>
        <end position="56"/>
    </location>
</feature>
<dbReference type="GO" id="GO:0005840">
    <property type="term" value="C:ribosome"/>
    <property type="evidence" value="ECO:0007669"/>
    <property type="project" value="UniProtKB-KW"/>
</dbReference>
<keyword evidence="7" id="KW-1185">Reference proteome</keyword>
<feature type="region of interest" description="Disordered" evidence="4">
    <location>
        <begin position="188"/>
        <end position="220"/>
    </location>
</feature>
<name>A0A292PXQ7_9PEZI</name>
<gene>
    <name evidence="6" type="ORF">GSTUAT00004716001</name>
</gene>
<dbReference type="GO" id="GO:1990904">
    <property type="term" value="C:ribonucleoprotein complex"/>
    <property type="evidence" value="ECO:0007669"/>
    <property type="project" value="UniProtKB-KW"/>
</dbReference>
<proteinExistence type="inferred from homology"/>
<dbReference type="InterPro" id="IPR029004">
    <property type="entry name" value="Ribosomal_eL28/Mak16"/>
</dbReference>
<accession>A0A292PXQ7</accession>
<evidence type="ECO:0000256" key="1">
    <source>
        <dbReference type="ARBA" id="ARBA00007926"/>
    </source>
</evidence>
<feature type="compositionally biased region" description="Basic and acidic residues" evidence="4">
    <location>
        <begin position="211"/>
        <end position="220"/>
    </location>
</feature>
<dbReference type="GO" id="GO:0006412">
    <property type="term" value="P:translation"/>
    <property type="evidence" value="ECO:0007669"/>
    <property type="project" value="InterPro"/>
</dbReference>
<dbReference type="Pfam" id="PF01778">
    <property type="entry name" value="Ribosomal_L28e"/>
    <property type="match status" value="1"/>
</dbReference>
<evidence type="ECO:0000256" key="2">
    <source>
        <dbReference type="ARBA" id="ARBA00022980"/>
    </source>
</evidence>
<protein>
    <recommendedName>
        <fullName evidence="5">Ribosomal eL28/Mak16 domain-containing protein</fullName>
    </recommendedName>
</protein>
<reference evidence="6" key="1">
    <citation type="submission" date="2015-10" db="EMBL/GenBank/DDBJ databases">
        <authorList>
            <person name="Regsiter A."/>
            <person name="william w."/>
        </authorList>
    </citation>
    <scope>NUCLEOTIDE SEQUENCE</scope>
    <source>
        <strain evidence="6">Montdore</strain>
    </source>
</reference>